<accession>A0ABV2U2T3</accession>
<gene>
    <name evidence="1" type="ORF">ABZV61_04990</name>
</gene>
<evidence type="ECO:0000313" key="1">
    <source>
        <dbReference type="EMBL" id="MET8432153.1"/>
    </source>
</evidence>
<reference evidence="1 2" key="1">
    <citation type="submission" date="2024-06" db="EMBL/GenBank/DDBJ databases">
        <title>The Natural Products Discovery Center: Release of the First 8490 Sequenced Strains for Exploring Actinobacteria Biosynthetic Diversity.</title>
        <authorList>
            <person name="Kalkreuter E."/>
            <person name="Kautsar S.A."/>
            <person name="Yang D."/>
            <person name="Bader C.D."/>
            <person name="Teijaro C.N."/>
            <person name="Fluegel L."/>
            <person name="Davis C.M."/>
            <person name="Simpson J.R."/>
            <person name="Lauterbach L."/>
            <person name="Steele A.D."/>
            <person name="Gui C."/>
            <person name="Meng S."/>
            <person name="Li G."/>
            <person name="Viehrig K."/>
            <person name="Ye F."/>
            <person name="Su P."/>
            <person name="Kiefer A.F."/>
            <person name="Nichols A."/>
            <person name="Cepeda A.J."/>
            <person name="Yan W."/>
            <person name="Fan B."/>
            <person name="Jiang Y."/>
            <person name="Adhikari A."/>
            <person name="Zheng C.-J."/>
            <person name="Schuster L."/>
            <person name="Cowan T.M."/>
            <person name="Smanski M.J."/>
            <person name="Chevrette M.G."/>
            <person name="De Carvalho L.P.S."/>
            <person name="Shen B."/>
        </authorList>
    </citation>
    <scope>NUCLEOTIDE SEQUENCE [LARGE SCALE GENOMIC DNA]</scope>
    <source>
        <strain evidence="1 2">NPDC005137</strain>
    </source>
</reference>
<dbReference type="Proteomes" id="UP001550044">
    <property type="component" value="Unassembled WGS sequence"/>
</dbReference>
<proteinExistence type="predicted"/>
<name>A0ABV2U2T3_9ACTN</name>
<dbReference type="EMBL" id="JBEXIP010000002">
    <property type="protein sequence ID" value="MET8432153.1"/>
    <property type="molecule type" value="Genomic_DNA"/>
</dbReference>
<organism evidence="1 2">
    <name type="scientific">Streptomyces sp. 900116325</name>
    <dbReference type="NCBI Taxonomy" id="3154295"/>
    <lineage>
        <taxon>Bacteria</taxon>
        <taxon>Bacillati</taxon>
        <taxon>Actinomycetota</taxon>
        <taxon>Actinomycetes</taxon>
        <taxon>Kitasatosporales</taxon>
        <taxon>Streptomycetaceae</taxon>
        <taxon>Streptomyces</taxon>
    </lineage>
</organism>
<sequence>MPEHPPSTGVLEHLPTSGAPHCVREVSLTGVVGLEFHGGVKSGLCPAGRVIDGDTEEEVAADMETVAAWSDEQAVCRPTEIQEGTL</sequence>
<protein>
    <submittedName>
        <fullName evidence="1">Uncharacterized protein</fullName>
    </submittedName>
</protein>
<keyword evidence="2" id="KW-1185">Reference proteome</keyword>
<comment type="caution">
    <text evidence="1">The sequence shown here is derived from an EMBL/GenBank/DDBJ whole genome shotgun (WGS) entry which is preliminary data.</text>
</comment>
<evidence type="ECO:0000313" key="2">
    <source>
        <dbReference type="Proteomes" id="UP001550044"/>
    </source>
</evidence>
<dbReference type="RefSeq" id="WP_356708643.1">
    <property type="nucleotide sequence ID" value="NZ_JBEXIP010000002.1"/>
</dbReference>